<gene>
    <name evidence="2" type="ORF">SAMN04488511_101531</name>
</gene>
<dbReference type="AlphaFoldDB" id="A0A1I0SJV8"/>
<keyword evidence="1" id="KW-1133">Transmembrane helix</keyword>
<evidence type="ECO:0000256" key="1">
    <source>
        <dbReference type="SAM" id="Phobius"/>
    </source>
</evidence>
<sequence>MPTGPKGKEWKMKTELIKYLAAFSLLLSACATLKSKKVLHEQDLEVKHDSRESSIEQSWAKSNTLLLDTGNSEYVVQITPLGKFFYSAEKGFEGMAEKVVIKGKANNRRMLQGQQQKGRQLQVRNVNSGSTNLKTKLQQVDKSWKPPTGLIGAGALLLLGLVYWIWRK</sequence>
<name>A0A1I0SJV8_9SPHI</name>
<evidence type="ECO:0000313" key="3">
    <source>
        <dbReference type="Proteomes" id="UP000198836"/>
    </source>
</evidence>
<reference evidence="3" key="1">
    <citation type="submission" date="2016-10" db="EMBL/GenBank/DDBJ databases">
        <authorList>
            <person name="Varghese N."/>
            <person name="Submissions S."/>
        </authorList>
    </citation>
    <scope>NUCLEOTIDE SEQUENCE [LARGE SCALE GENOMIC DNA]</scope>
    <source>
        <strain evidence="3">DSM 18130</strain>
    </source>
</reference>
<accession>A0A1I0SJV8</accession>
<evidence type="ECO:0000313" key="2">
    <source>
        <dbReference type="EMBL" id="SFA39811.1"/>
    </source>
</evidence>
<dbReference type="EMBL" id="FOJM01000001">
    <property type="protein sequence ID" value="SFA39811.1"/>
    <property type="molecule type" value="Genomic_DNA"/>
</dbReference>
<feature type="transmembrane region" description="Helical" evidence="1">
    <location>
        <begin position="148"/>
        <end position="166"/>
    </location>
</feature>
<proteinExistence type="predicted"/>
<dbReference type="Proteomes" id="UP000198836">
    <property type="component" value="Unassembled WGS sequence"/>
</dbReference>
<keyword evidence="1" id="KW-0812">Transmembrane</keyword>
<keyword evidence="1" id="KW-0472">Membrane</keyword>
<protein>
    <submittedName>
        <fullName evidence="2">Uncharacterized protein</fullName>
    </submittedName>
</protein>
<dbReference type="PROSITE" id="PS51257">
    <property type="entry name" value="PROKAR_LIPOPROTEIN"/>
    <property type="match status" value="1"/>
</dbReference>
<organism evidence="2 3">
    <name type="scientific">Pedobacter suwonensis</name>
    <dbReference type="NCBI Taxonomy" id="332999"/>
    <lineage>
        <taxon>Bacteria</taxon>
        <taxon>Pseudomonadati</taxon>
        <taxon>Bacteroidota</taxon>
        <taxon>Sphingobacteriia</taxon>
        <taxon>Sphingobacteriales</taxon>
        <taxon>Sphingobacteriaceae</taxon>
        <taxon>Pedobacter</taxon>
    </lineage>
</organism>
<keyword evidence="3" id="KW-1185">Reference proteome</keyword>